<evidence type="ECO:0000313" key="2">
    <source>
        <dbReference type="Proteomes" id="UP000460950"/>
    </source>
</evidence>
<evidence type="ECO:0000313" key="1">
    <source>
        <dbReference type="EMBL" id="MSS50807.1"/>
    </source>
</evidence>
<dbReference type="InterPro" id="IPR022298">
    <property type="entry name" value="Conjug_transposon_TraN"/>
</dbReference>
<dbReference type="AlphaFoldDB" id="A0A7K0JLA7"/>
<reference evidence="1 2" key="1">
    <citation type="submission" date="2019-09" db="EMBL/GenBank/DDBJ databases">
        <title>In-depth cultivation of the pig gut microbiome towards novel bacterial diversity and tailored functional studies.</title>
        <authorList>
            <person name="Wylensek D."/>
            <person name="Hitch T.C.A."/>
            <person name="Clavel T."/>
        </authorList>
    </citation>
    <scope>NUCLEOTIDE SEQUENCE [LARGE SCALE GENOMIC DNA]</scope>
    <source>
        <strain evidence="1 2">WCA-389-WT-3C</strain>
    </source>
</reference>
<dbReference type="EMBL" id="VULU01000064">
    <property type="protein sequence ID" value="MSS50807.1"/>
    <property type="molecule type" value="Genomic_DNA"/>
</dbReference>
<gene>
    <name evidence="1" type="primary">traN</name>
    <name evidence="1" type="ORF">FYJ30_21590</name>
</gene>
<dbReference type="Pfam" id="PF13595">
    <property type="entry name" value="DUF4138"/>
    <property type="match status" value="1"/>
</dbReference>
<protein>
    <submittedName>
        <fullName evidence="1">Conjugative transposon protein TraN</fullName>
    </submittedName>
</protein>
<dbReference type="Proteomes" id="UP000460950">
    <property type="component" value="Unassembled WGS sequence"/>
</dbReference>
<comment type="caution">
    <text evidence="1">The sequence shown here is derived from an EMBL/GenBank/DDBJ whole genome shotgun (WGS) entry which is preliminary data.</text>
</comment>
<proteinExistence type="predicted"/>
<name>A0A7K0JLA7_PHOVU</name>
<accession>A0A7K0JLA7</accession>
<dbReference type="NCBIfam" id="TIGR03780">
    <property type="entry name" value="Bac_Flav_CT_N"/>
    <property type="match status" value="1"/>
</dbReference>
<organism evidence="1 2">
    <name type="scientific">Phocaeicola vulgatus</name>
    <name type="common">Bacteroides vulgatus</name>
    <dbReference type="NCBI Taxonomy" id="821"/>
    <lineage>
        <taxon>Bacteria</taxon>
        <taxon>Pseudomonadati</taxon>
        <taxon>Bacteroidota</taxon>
        <taxon>Bacteroidia</taxon>
        <taxon>Bacteroidales</taxon>
        <taxon>Bacteroidaceae</taxon>
        <taxon>Phocaeicola</taxon>
    </lineage>
</organism>
<sequence length="285" mass="32813">MYMNLKRTIMVLFLTTGLFAGREVLAQRTYEEMEHLTVNEQVTTVITASEPIRFVDISTEKIVGDQPIDNIIRLKPKEAGHEDGDILAIVTIVTERYRTQYALLYTTRMREAVTDKEVLLQEREAFNNPSVSMPLADMARFARRIWNSPAKIRNVASKEHRMVMRLNNIYSVGDYFFIDFSIENKTNIRFDIDEIRIKLADKKVTKATNSQVIELAPALVLEPGKTFRHGYRNVIAIKKLTFPNDKVLTIEMTEKQISGRNISLNIDYEDVLSADSFNSNLLEEE</sequence>